<dbReference type="STRING" id="253628.A0A0D2A7X7"/>
<dbReference type="InterPro" id="IPR013087">
    <property type="entry name" value="Znf_C2H2_type"/>
</dbReference>
<feature type="compositionally biased region" description="Acidic residues" evidence="5">
    <location>
        <begin position="292"/>
        <end position="306"/>
    </location>
</feature>
<feature type="compositionally biased region" description="Basic and acidic residues" evidence="5">
    <location>
        <begin position="447"/>
        <end position="472"/>
    </location>
</feature>
<dbReference type="InParanoid" id="A0A0D2A7X7"/>
<organism evidence="8 9">
    <name type="scientific">Verruconis gallopava</name>
    <dbReference type="NCBI Taxonomy" id="253628"/>
    <lineage>
        <taxon>Eukaryota</taxon>
        <taxon>Fungi</taxon>
        <taxon>Dikarya</taxon>
        <taxon>Ascomycota</taxon>
        <taxon>Pezizomycotina</taxon>
        <taxon>Dothideomycetes</taxon>
        <taxon>Pleosporomycetidae</taxon>
        <taxon>Venturiales</taxon>
        <taxon>Sympoventuriaceae</taxon>
        <taxon>Verruconis</taxon>
    </lineage>
</organism>
<feature type="domain" description="C2H2-type" evidence="7">
    <location>
        <begin position="307"/>
        <end position="341"/>
    </location>
</feature>
<evidence type="ECO:0000259" key="6">
    <source>
        <dbReference type="PROSITE" id="PS50076"/>
    </source>
</evidence>
<evidence type="ECO:0000256" key="1">
    <source>
        <dbReference type="ARBA" id="ARBA00022723"/>
    </source>
</evidence>
<evidence type="ECO:0000313" key="9">
    <source>
        <dbReference type="Proteomes" id="UP000053259"/>
    </source>
</evidence>
<keyword evidence="1" id="KW-0479">Metal-binding</keyword>
<evidence type="ECO:0000256" key="5">
    <source>
        <dbReference type="SAM" id="MobiDB-lite"/>
    </source>
</evidence>
<dbReference type="SMART" id="SM00355">
    <property type="entry name" value="ZnF_C2H2"/>
    <property type="match status" value="2"/>
</dbReference>
<dbReference type="SUPFAM" id="SSF46565">
    <property type="entry name" value="Chaperone J-domain"/>
    <property type="match status" value="1"/>
</dbReference>
<dbReference type="InterPro" id="IPR022755">
    <property type="entry name" value="Znf_C2H2_jaz"/>
</dbReference>
<dbReference type="AlphaFoldDB" id="A0A0D2A7X7"/>
<keyword evidence="3" id="KW-0862">Zinc</keyword>
<dbReference type="InterPro" id="IPR036236">
    <property type="entry name" value="Znf_C2H2_sf"/>
</dbReference>
<dbReference type="PRINTS" id="PR00625">
    <property type="entry name" value="JDOMAIN"/>
</dbReference>
<dbReference type="Pfam" id="PF21884">
    <property type="entry name" value="ZUO1-like_ZHD"/>
    <property type="match status" value="1"/>
</dbReference>
<evidence type="ECO:0000256" key="2">
    <source>
        <dbReference type="ARBA" id="ARBA00022771"/>
    </source>
</evidence>
<dbReference type="Pfam" id="PF00226">
    <property type="entry name" value="DnaJ"/>
    <property type="match status" value="1"/>
</dbReference>
<dbReference type="EMBL" id="KN847547">
    <property type="protein sequence ID" value="KIW02863.1"/>
    <property type="molecule type" value="Genomic_DNA"/>
</dbReference>
<evidence type="ECO:0008006" key="10">
    <source>
        <dbReference type="Google" id="ProtNLM"/>
    </source>
</evidence>
<dbReference type="GeneID" id="27313889"/>
<evidence type="ECO:0000259" key="7">
    <source>
        <dbReference type="PROSITE" id="PS50157"/>
    </source>
</evidence>
<proteinExistence type="predicted"/>
<evidence type="ECO:0000256" key="4">
    <source>
        <dbReference type="PROSITE-ProRule" id="PRU00042"/>
    </source>
</evidence>
<dbReference type="PROSITE" id="PS00636">
    <property type="entry name" value="DNAJ_1"/>
    <property type="match status" value="1"/>
</dbReference>
<dbReference type="InterPro" id="IPR051964">
    <property type="entry name" value="Chaperone_stress_response"/>
</dbReference>
<keyword evidence="2 4" id="KW-0863">Zinc-finger</keyword>
<dbReference type="FunCoup" id="A0A0D2A7X7">
    <property type="interactions" value="881"/>
</dbReference>
<dbReference type="PANTHER" id="PTHR44029:SF1">
    <property type="entry name" value="DNAJ HOMOLOG SUBFAMILY C MEMBER 21"/>
    <property type="match status" value="1"/>
</dbReference>
<feature type="compositionally biased region" description="Polar residues" evidence="5">
    <location>
        <begin position="357"/>
        <end position="367"/>
    </location>
</feature>
<evidence type="ECO:0000256" key="3">
    <source>
        <dbReference type="ARBA" id="ARBA00022833"/>
    </source>
</evidence>
<gene>
    <name evidence="8" type="ORF">PV09_05916</name>
</gene>
<feature type="compositionally biased region" description="Basic and acidic residues" evidence="5">
    <location>
        <begin position="369"/>
        <end position="400"/>
    </location>
</feature>
<evidence type="ECO:0000313" key="8">
    <source>
        <dbReference type="EMBL" id="KIW02863.1"/>
    </source>
</evidence>
<dbReference type="Gene3D" id="3.30.160.60">
    <property type="entry name" value="Classic Zinc Finger"/>
    <property type="match status" value="1"/>
</dbReference>
<dbReference type="OrthoDB" id="5894at2759"/>
<dbReference type="SUPFAM" id="SSF57667">
    <property type="entry name" value="beta-beta-alpha zinc fingers"/>
    <property type="match status" value="1"/>
</dbReference>
<dbReference type="HOGENOM" id="CLU_009539_2_1_1"/>
<dbReference type="InterPro" id="IPR018253">
    <property type="entry name" value="DnaJ_domain_CS"/>
</dbReference>
<dbReference type="Proteomes" id="UP000053259">
    <property type="component" value="Unassembled WGS sequence"/>
</dbReference>
<dbReference type="Gene3D" id="1.10.287.110">
    <property type="entry name" value="DnaJ domain"/>
    <property type="match status" value="1"/>
</dbReference>
<feature type="region of interest" description="Disordered" evidence="5">
    <location>
        <begin position="349"/>
        <end position="480"/>
    </location>
</feature>
<dbReference type="InterPro" id="IPR036869">
    <property type="entry name" value="J_dom_sf"/>
</dbReference>
<feature type="compositionally biased region" description="Basic and acidic residues" evidence="5">
    <location>
        <begin position="276"/>
        <end position="291"/>
    </location>
</feature>
<dbReference type="PROSITE" id="PS50076">
    <property type="entry name" value="DNAJ_2"/>
    <property type="match status" value="1"/>
</dbReference>
<protein>
    <recommendedName>
        <fullName evidence="10">J domain-containing protein</fullName>
    </recommendedName>
</protein>
<dbReference type="PANTHER" id="PTHR44029">
    <property type="entry name" value="DNAJ HOMOLOG SUBFAMILY C MEMBER 21"/>
    <property type="match status" value="1"/>
</dbReference>
<dbReference type="SMART" id="SM00271">
    <property type="entry name" value="DnaJ"/>
    <property type="match status" value="1"/>
</dbReference>
<dbReference type="InterPro" id="IPR054076">
    <property type="entry name" value="ZUO1-like_ZHD"/>
</dbReference>
<dbReference type="GO" id="GO:0008270">
    <property type="term" value="F:zinc ion binding"/>
    <property type="evidence" value="ECO:0007669"/>
    <property type="project" value="UniProtKB-KW"/>
</dbReference>
<feature type="compositionally biased region" description="Acidic residues" evidence="5">
    <location>
        <begin position="409"/>
        <end position="434"/>
    </location>
</feature>
<feature type="region of interest" description="Disordered" evidence="5">
    <location>
        <begin position="241"/>
        <end position="306"/>
    </location>
</feature>
<dbReference type="Pfam" id="PF12171">
    <property type="entry name" value="zf-C2H2_jaz"/>
    <property type="match status" value="1"/>
</dbReference>
<dbReference type="VEuPathDB" id="FungiDB:PV09_05916"/>
<dbReference type="InterPro" id="IPR001623">
    <property type="entry name" value="DnaJ_domain"/>
</dbReference>
<feature type="domain" description="C2H2-type" evidence="7">
    <location>
        <begin position="501"/>
        <end position="530"/>
    </location>
</feature>
<dbReference type="PROSITE" id="PS50157">
    <property type="entry name" value="ZINC_FINGER_C2H2_2"/>
    <property type="match status" value="2"/>
</dbReference>
<name>A0A0D2A7X7_9PEZI</name>
<dbReference type="CDD" id="cd06257">
    <property type="entry name" value="DnaJ"/>
    <property type="match status" value="1"/>
</dbReference>
<feature type="compositionally biased region" description="Low complexity" evidence="5">
    <location>
        <begin position="260"/>
        <end position="275"/>
    </location>
</feature>
<dbReference type="RefSeq" id="XP_016212732.1">
    <property type="nucleotide sequence ID" value="XM_016359483.1"/>
</dbReference>
<feature type="domain" description="J" evidence="6">
    <location>
        <begin position="20"/>
        <end position="86"/>
    </location>
</feature>
<keyword evidence="9" id="KW-1185">Reference proteome</keyword>
<sequence>MGQRQSNEGAADAQEPIKTSYYALLGVERQATDDEIKKAYRRKALELHPDRNYGKEDEATKLFAEVQTAYEVLSDPQERAWYDSHESAILRGSDGGEGHFEGSVRFTTAEEVVAMIGKFNGRVRFDDSPEGFFGFLRDAFAKLAQEEEISASLEGVDVPDYPSFGHKDDTHDGVVQDFYRGWAGFSTKKSFAWKDQYRLNEAADRRVKRLMEKHNKKLREEGIREYNDAVRALVAFVRKRDPRYKPNTQSEAERQKALREASAAQAARARAANAAKMDEHVPEWTKVRDQEEQVEESTEEESEEEHFECVACHKRFKSEKQFEAHERSKKHQKAVHALRRQMQKDNAMLNLDEDTESSGMNTGTATPQDDGRVEHVEEKNMAKMEELDLSDKSEGQHSSDLELGGETANNEEEGEEVQAAEDGLEVGNSDDDSDYVPRSRIKSRLNGHLEHHDDALTGLNKEEDEKKSEPAQKKLGAAAKKRAKRAAKAAEAQEEAEDLKFTCAQCNARFPSRTRMFQHIKDLGHAAPVPAGKGKSGKKR</sequence>
<accession>A0A0D2A7X7</accession>
<dbReference type="PROSITE" id="PS00028">
    <property type="entry name" value="ZINC_FINGER_C2H2_1"/>
    <property type="match status" value="2"/>
</dbReference>
<reference evidence="8 9" key="1">
    <citation type="submission" date="2015-01" db="EMBL/GenBank/DDBJ databases">
        <title>The Genome Sequence of Ochroconis gallopava CBS43764.</title>
        <authorList>
            <consortium name="The Broad Institute Genomics Platform"/>
            <person name="Cuomo C."/>
            <person name="de Hoog S."/>
            <person name="Gorbushina A."/>
            <person name="Stielow B."/>
            <person name="Teixiera M."/>
            <person name="Abouelleil A."/>
            <person name="Chapman S.B."/>
            <person name="Priest M."/>
            <person name="Young S.K."/>
            <person name="Wortman J."/>
            <person name="Nusbaum C."/>
            <person name="Birren B."/>
        </authorList>
    </citation>
    <scope>NUCLEOTIDE SEQUENCE [LARGE SCALE GENOMIC DNA]</scope>
    <source>
        <strain evidence="8 9">CBS 43764</strain>
    </source>
</reference>
<dbReference type="GO" id="GO:0005737">
    <property type="term" value="C:cytoplasm"/>
    <property type="evidence" value="ECO:0007669"/>
    <property type="project" value="TreeGrafter"/>
</dbReference>